<dbReference type="OrthoDB" id="5331396at2759"/>
<reference evidence="2 3" key="1">
    <citation type="submission" date="2014-04" db="EMBL/GenBank/DDBJ databases">
        <title>Evolutionary Origins and Diversification of the Mycorrhizal Mutualists.</title>
        <authorList>
            <consortium name="DOE Joint Genome Institute"/>
            <consortium name="Mycorrhizal Genomics Consortium"/>
            <person name="Kohler A."/>
            <person name="Kuo A."/>
            <person name="Nagy L.G."/>
            <person name="Floudas D."/>
            <person name="Copeland A."/>
            <person name="Barry K.W."/>
            <person name="Cichocki N."/>
            <person name="Veneault-Fourrey C."/>
            <person name="LaButti K."/>
            <person name="Lindquist E.A."/>
            <person name="Lipzen A."/>
            <person name="Lundell T."/>
            <person name="Morin E."/>
            <person name="Murat C."/>
            <person name="Riley R."/>
            <person name="Ohm R."/>
            <person name="Sun H."/>
            <person name="Tunlid A."/>
            <person name="Henrissat B."/>
            <person name="Grigoriev I.V."/>
            <person name="Hibbett D.S."/>
            <person name="Martin F."/>
        </authorList>
    </citation>
    <scope>NUCLEOTIDE SEQUENCE [LARGE SCALE GENOMIC DNA]</scope>
    <source>
        <strain evidence="2 3">MD-312</strain>
    </source>
</reference>
<evidence type="ECO:0000313" key="2">
    <source>
        <dbReference type="EMBL" id="KIJ61143.1"/>
    </source>
</evidence>
<keyword evidence="1" id="KW-1133">Transmembrane helix</keyword>
<dbReference type="PANTHER" id="PTHR37849:SF1">
    <property type="entry name" value="YALI0E11605P"/>
    <property type="match status" value="1"/>
</dbReference>
<protein>
    <submittedName>
        <fullName evidence="2">Uncharacterized protein</fullName>
    </submittedName>
</protein>
<keyword evidence="1" id="KW-0812">Transmembrane</keyword>
<dbReference type="Proteomes" id="UP000053820">
    <property type="component" value="Unassembled WGS sequence"/>
</dbReference>
<dbReference type="AlphaFoldDB" id="A0A0C9W469"/>
<sequence length="171" mass="18599">MASTLRCLSLSQKLAQRTGTRLLSTSRVLREEAAASPNLGTVSSPKKPVGGFRGGIIGFLFGFSLASAFAAYHLLDEYKAASAALQASVEELQASTEKVSAHVRRIEAVEKDLKALSQSSASKDDLSRIRAEVKKLYDGLHIEFLDLRSHVWGMQQDLHSIAKKEATSIRV</sequence>
<accession>A0A0C9W469</accession>
<dbReference type="HOGENOM" id="CLU_118731_1_0_1"/>
<evidence type="ECO:0000256" key="1">
    <source>
        <dbReference type="SAM" id="Phobius"/>
    </source>
</evidence>
<feature type="transmembrane region" description="Helical" evidence="1">
    <location>
        <begin position="56"/>
        <end position="75"/>
    </location>
</feature>
<keyword evidence="1" id="KW-0472">Membrane</keyword>
<name>A0A0C9W469_9AGAM</name>
<dbReference type="EMBL" id="KN839865">
    <property type="protein sequence ID" value="KIJ61143.1"/>
    <property type="molecule type" value="Genomic_DNA"/>
</dbReference>
<proteinExistence type="predicted"/>
<keyword evidence="3" id="KW-1185">Reference proteome</keyword>
<dbReference type="PANTHER" id="PTHR37849">
    <property type="entry name" value="YALI0E11605P"/>
    <property type="match status" value="1"/>
</dbReference>
<evidence type="ECO:0000313" key="3">
    <source>
        <dbReference type="Proteomes" id="UP000053820"/>
    </source>
</evidence>
<organism evidence="2 3">
    <name type="scientific">Hydnomerulius pinastri MD-312</name>
    <dbReference type="NCBI Taxonomy" id="994086"/>
    <lineage>
        <taxon>Eukaryota</taxon>
        <taxon>Fungi</taxon>
        <taxon>Dikarya</taxon>
        <taxon>Basidiomycota</taxon>
        <taxon>Agaricomycotina</taxon>
        <taxon>Agaricomycetes</taxon>
        <taxon>Agaricomycetidae</taxon>
        <taxon>Boletales</taxon>
        <taxon>Boletales incertae sedis</taxon>
        <taxon>Leucogyrophana</taxon>
    </lineage>
</organism>
<gene>
    <name evidence="2" type="ORF">HYDPIDRAFT_160027</name>
</gene>